<reference evidence="2" key="1">
    <citation type="journal article" date="2021" name="PeerJ">
        <title>Extensive microbial diversity within the chicken gut microbiome revealed by metagenomics and culture.</title>
        <authorList>
            <person name="Gilroy R."/>
            <person name="Ravi A."/>
            <person name="Getino M."/>
            <person name="Pursley I."/>
            <person name="Horton D.L."/>
            <person name="Alikhan N.F."/>
            <person name="Baker D."/>
            <person name="Gharbi K."/>
            <person name="Hall N."/>
            <person name="Watson M."/>
            <person name="Adriaenssens E.M."/>
            <person name="Foster-Nyarko E."/>
            <person name="Jarju S."/>
            <person name="Secka A."/>
            <person name="Antonio M."/>
            <person name="Oren A."/>
            <person name="Chaudhuri R.R."/>
            <person name="La Ragione R."/>
            <person name="Hildebrand F."/>
            <person name="Pallen M.J."/>
        </authorList>
    </citation>
    <scope>NUCLEOTIDE SEQUENCE</scope>
    <source>
        <strain evidence="2">ChiGjej4B4-12881</strain>
    </source>
</reference>
<dbReference type="Proteomes" id="UP000886780">
    <property type="component" value="Unassembled WGS sequence"/>
</dbReference>
<protein>
    <submittedName>
        <fullName evidence="2">TIGR03915 family putative DNA repair protein</fullName>
    </submittedName>
</protein>
<gene>
    <name evidence="2" type="ORF">IAA28_00025</name>
</gene>
<evidence type="ECO:0000259" key="1">
    <source>
        <dbReference type="Pfam" id="PF13566"/>
    </source>
</evidence>
<dbReference type="NCBIfam" id="TIGR03915">
    <property type="entry name" value="SAM_7_link_chp"/>
    <property type="match status" value="1"/>
</dbReference>
<dbReference type="Pfam" id="PF13566">
    <property type="entry name" value="DUF4130"/>
    <property type="match status" value="1"/>
</dbReference>
<reference evidence="2" key="2">
    <citation type="submission" date="2021-04" db="EMBL/GenBank/DDBJ databases">
        <authorList>
            <person name="Gilroy R."/>
        </authorList>
    </citation>
    <scope>NUCLEOTIDE SEQUENCE</scope>
    <source>
        <strain evidence="2">ChiGjej4B4-12881</strain>
    </source>
</reference>
<comment type="caution">
    <text evidence="2">The sequence shown here is derived from an EMBL/GenBank/DDBJ whole genome shotgun (WGS) entry which is preliminary data.</text>
</comment>
<dbReference type="EMBL" id="DXEU01000001">
    <property type="protein sequence ID" value="HIX51174.1"/>
    <property type="molecule type" value="Genomic_DNA"/>
</dbReference>
<feature type="domain" description="DUF4130" evidence="1">
    <location>
        <begin position="86"/>
        <end position="249"/>
    </location>
</feature>
<organism evidence="2 3">
    <name type="scientific">Candidatus Lachnoclostridium stercoripullorum</name>
    <dbReference type="NCBI Taxonomy" id="2838635"/>
    <lineage>
        <taxon>Bacteria</taxon>
        <taxon>Bacillati</taxon>
        <taxon>Bacillota</taxon>
        <taxon>Clostridia</taxon>
        <taxon>Lachnospirales</taxon>
        <taxon>Lachnospiraceae</taxon>
    </lineage>
</organism>
<dbReference type="InterPro" id="IPR023875">
    <property type="entry name" value="DNA_repair_put"/>
</dbReference>
<dbReference type="AlphaFoldDB" id="A0A9D2AVZ9"/>
<sequence length="258" mass="29460">MDVYVCQNDFESILSGIYDAGRSGKRSGDQRLEIVGEREPELFCRYLEVTSERRKAESVQRAVRERLGQNVLELLWDASLCGIEGKADCMYRFLVDGFRHGGKIIHMLSLPSVFQMLEMQRTVRNEAHLLTGFVRFARTEGGVLAGIIGPKNDVLISVADHFEDRLSGEDWILVDEVRGKAAVHRAGGRTVMVQDKSGEAVKAVRRAGREDPFEELWRTFTETIAIEERGNPRCQRTHLPLRYIKYMTEFQRYSEGQS</sequence>
<evidence type="ECO:0000313" key="2">
    <source>
        <dbReference type="EMBL" id="HIX51174.1"/>
    </source>
</evidence>
<proteinExistence type="predicted"/>
<name>A0A9D2AVZ9_9FIRM</name>
<accession>A0A9D2AVZ9</accession>
<evidence type="ECO:0000313" key="3">
    <source>
        <dbReference type="Proteomes" id="UP000886780"/>
    </source>
</evidence>
<dbReference type="InterPro" id="IPR025404">
    <property type="entry name" value="DUF4130"/>
</dbReference>